<dbReference type="EMBL" id="VFBM01000001">
    <property type="protein sequence ID" value="TNX94307.1"/>
    <property type="molecule type" value="Genomic_DNA"/>
</dbReference>
<protein>
    <submittedName>
        <fullName evidence="2">DUF3426 domain-containing protein</fullName>
    </submittedName>
</protein>
<reference evidence="3 5" key="2">
    <citation type="submission" date="2019-06" db="EMBL/GenBank/DDBJ databases">
        <title>Genome of Acinetobacter radioresistens APH1, a phenol degrading strain.</title>
        <authorList>
            <person name="Liu Y."/>
        </authorList>
    </citation>
    <scope>NUCLEOTIDE SEQUENCE [LARGE SCALE GENOMIC DNA]</scope>
    <source>
        <strain evidence="3 5">APH1</strain>
    </source>
</reference>
<evidence type="ECO:0000313" key="2">
    <source>
        <dbReference type="EMBL" id="HCM31474.1"/>
    </source>
</evidence>
<keyword evidence="1" id="KW-0472">Membrane</keyword>
<dbReference type="AlphaFoldDB" id="A0A3D3G182"/>
<dbReference type="InterPro" id="IPR011723">
    <property type="entry name" value="Znf/thioredoxin_put"/>
</dbReference>
<evidence type="ECO:0000256" key="1">
    <source>
        <dbReference type="SAM" id="Phobius"/>
    </source>
</evidence>
<organism evidence="2 4">
    <name type="scientific">Acinetobacter radioresistens</name>
    <dbReference type="NCBI Taxonomy" id="40216"/>
    <lineage>
        <taxon>Bacteria</taxon>
        <taxon>Pseudomonadati</taxon>
        <taxon>Pseudomonadota</taxon>
        <taxon>Gammaproteobacteria</taxon>
        <taxon>Moraxellales</taxon>
        <taxon>Moraxellaceae</taxon>
        <taxon>Acinetobacter</taxon>
    </lineage>
</organism>
<dbReference type="EMBL" id="DPXL01000099">
    <property type="protein sequence ID" value="HCM31474.1"/>
    <property type="molecule type" value="Genomic_DNA"/>
</dbReference>
<sequence length="289" mass="32897">MMSDKQTRCPKCTTIYKVTLTQLTIAQGMVCCPKCSINFNALTHLVQPAVSSETRGSAIKKSTLPTHIGERKKIGSEPSANILDIFERKIENSNIDLLTYLNNLNYFHNESTLSLPALHLSGGNALKEAPHPRSTRFYYLLWGSINVLLAMVLILQVLWFNPKIINDSPFFNLLFKQVCTVLTCEKLEDYYSQVKIDKVKVNRAGKGQTVFSGVIVNEYENSLQIPSIKLSLNKHNAEILNTVILPEQYLTNDLYKVRRIPTHSPFKFKFTVPVDCKDFDDYHLEIIRP</sequence>
<dbReference type="Proteomes" id="UP000314285">
    <property type="component" value="Unassembled WGS sequence"/>
</dbReference>
<dbReference type="RefSeq" id="WP_005014863.1">
    <property type="nucleotide sequence ID" value="NZ_BKXI01000041.1"/>
</dbReference>
<evidence type="ECO:0000313" key="4">
    <source>
        <dbReference type="Proteomes" id="UP000262257"/>
    </source>
</evidence>
<dbReference type="NCBIfam" id="TIGR02098">
    <property type="entry name" value="MJ0042_CXXC"/>
    <property type="match status" value="1"/>
</dbReference>
<proteinExistence type="predicted"/>
<comment type="caution">
    <text evidence="2">The sequence shown here is derived from an EMBL/GenBank/DDBJ whole genome shotgun (WGS) entry which is preliminary data.</text>
</comment>
<dbReference type="InterPro" id="IPR021834">
    <property type="entry name" value="DUF3426"/>
</dbReference>
<evidence type="ECO:0000313" key="3">
    <source>
        <dbReference type="EMBL" id="TNX94307.1"/>
    </source>
</evidence>
<dbReference type="Proteomes" id="UP000262257">
    <property type="component" value="Unassembled WGS sequence"/>
</dbReference>
<feature type="transmembrane region" description="Helical" evidence="1">
    <location>
        <begin position="137"/>
        <end position="160"/>
    </location>
</feature>
<keyword evidence="1" id="KW-1133">Transmembrane helix</keyword>
<keyword evidence="1" id="KW-0812">Transmembrane</keyword>
<accession>A0A3D3G182</accession>
<gene>
    <name evidence="2" type="ORF">DIC32_07910</name>
    <name evidence="3" type="ORF">FHY67_01360</name>
</gene>
<evidence type="ECO:0000313" key="5">
    <source>
        <dbReference type="Proteomes" id="UP000314285"/>
    </source>
</evidence>
<dbReference type="Pfam" id="PF11906">
    <property type="entry name" value="DUF3426"/>
    <property type="match status" value="1"/>
</dbReference>
<name>A0A3D3G182_ACIRA</name>
<reference evidence="2 4" key="1">
    <citation type="journal article" date="2018" name="Nat. Biotechnol.">
        <title>A standardized bacterial taxonomy based on genome phylogeny substantially revises the tree of life.</title>
        <authorList>
            <person name="Parks D.H."/>
            <person name="Chuvochina M."/>
            <person name="Waite D.W."/>
            <person name="Rinke C."/>
            <person name="Skarshewski A."/>
            <person name="Chaumeil P.A."/>
            <person name="Hugenholtz P."/>
        </authorList>
    </citation>
    <scope>NUCLEOTIDE SEQUENCE [LARGE SCALE GENOMIC DNA]</scope>
    <source>
        <strain evidence="2">UBA10045</strain>
    </source>
</reference>